<accession>A0A8S0TVG9</accession>
<sequence>MKGIREGNLYALQGTTVTEDVAVGTSGSGGDPSSESIFPFAVLVGVRAPPLPDNARHLEREPINLVIVLDVSDSMYGSKLRLLKRAIHFVIDTLGPSDDFQ</sequence>
<reference evidence="1 2" key="1">
    <citation type="submission" date="2019-12" db="EMBL/GenBank/DDBJ databases">
        <authorList>
            <person name="Alioto T."/>
            <person name="Alioto T."/>
            <person name="Gomez Garrido J."/>
        </authorList>
    </citation>
    <scope>NUCLEOTIDE SEQUENCE [LARGE SCALE GENOMIC DNA]</scope>
</reference>
<dbReference type="OrthoDB" id="1937894at2759"/>
<protein>
    <submittedName>
        <fullName evidence="1">Uncharacterized protein LOC111407382</fullName>
    </submittedName>
</protein>
<dbReference type="Proteomes" id="UP000594638">
    <property type="component" value="Unassembled WGS sequence"/>
</dbReference>
<keyword evidence="2" id="KW-1185">Reference proteome</keyword>
<evidence type="ECO:0000313" key="2">
    <source>
        <dbReference type="Proteomes" id="UP000594638"/>
    </source>
</evidence>
<comment type="caution">
    <text evidence="1">The sequence shown here is derived from an EMBL/GenBank/DDBJ whole genome shotgun (WGS) entry which is preliminary data.</text>
</comment>
<dbReference type="PANTHER" id="PTHR10579:SF146">
    <property type="entry name" value="RING-TYPE DOMAIN-CONTAINING PROTEIN"/>
    <property type="match status" value="1"/>
</dbReference>
<name>A0A8S0TVG9_OLEEU</name>
<dbReference type="PANTHER" id="PTHR10579">
    <property type="entry name" value="CALCIUM-ACTIVATED CHLORIDE CHANNEL REGULATOR"/>
    <property type="match status" value="1"/>
</dbReference>
<dbReference type="Gramene" id="OE9A071061T1">
    <property type="protein sequence ID" value="OE9A071061C1"/>
    <property type="gene ID" value="OE9A071061"/>
</dbReference>
<organism evidence="1 2">
    <name type="scientific">Olea europaea subsp. europaea</name>
    <dbReference type="NCBI Taxonomy" id="158383"/>
    <lineage>
        <taxon>Eukaryota</taxon>
        <taxon>Viridiplantae</taxon>
        <taxon>Streptophyta</taxon>
        <taxon>Embryophyta</taxon>
        <taxon>Tracheophyta</taxon>
        <taxon>Spermatophyta</taxon>
        <taxon>Magnoliopsida</taxon>
        <taxon>eudicotyledons</taxon>
        <taxon>Gunneridae</taxon>
        <taxon>Pentapetalae</taxon>
        <taxon>asterids</taxon>
        <taxon>lamiids</taxon>
        <taxon>Lamiales</taxon>
        <taxon>Oleaceae</taxon>
        <taxon>Oleeae</taxon>
        <taxon>Olea</taxon>
    </lineage>
</organism>
<dbReference type="AlphaFoldDB" id="A0A8S0TVG9"/>
<dbReference type="SUPFAM" id="SSF53300">
    <property type="entry name" value="vWA-like"/>
    <property type="match status" value="1"/>
</dbReference>
<gene>
    <name evidence="1" type="ORF">OLEA9_A071061</name>
</gene>
<dbReference type="Gene3D" id="3.40.50.410">
    <property type="entry name" value="von Willebrand factor, type A domain"/>
    <property type="match status" value="1"/>
</dbReference>
<dbReference type="InterPro" id="IPR036465">
    <property type="entry name" value="vWFA_dom_sf"/>
</dbReference>
<proteinExistence type="predicted"/>
<dbReference type="InterPro" id="IPR051266">
    <property type="entry name" value="CLCR"/>
</dbReference>
<dbReference type="EMBL" id="CACTIH010007336">
    <property type="protein sequence ID" value="CAA3010169.1"/>
    <property type="molecule type" value="Genomic_DNA"/>
</dbReference>
<evidence type="ECO:0000313" key="1">
    <source>
        <dbReference type="EMBL" id="CAA3010169.1"/>
    </source>
</evidence>